<sequence>MNGVSQAAATDIDRPTSAPSGGSSVVISRPSYANLSPALSAPGKVPSVSRAKGMQLGATKLSAASHMPAEWAEEAAAEAEAEESGQANPWGNDDLMDVNADQDDWSKVPMHDVVLLTDRPMQAHSRQHLFQNQRQRGSASTYLRLIGHKLCKLVSLFECTFVLLLDSRGRRRRLGVTYTGHSCNHEPSGAAATGATTRPCSAAFADAVRD</sequence>
<protein>
    <submittedName>
        <fullName evidence="2">Uncharacterized protein</fullName>
    </submittedName>
</protein>
<feature type="region of interest" description="Disordered" evidence="1">
    <location>
        <begin position="1"/>
        <end position="28"/>
    </location>
</feature>
<gene>
    <name evidence="2" type="ORF">PHLGIDRAFT_270191</name>
</gene>
<keyword evidence="3" id="KW-1185">Reference proteome</keyword>
<evidence type="ECO:0000256" key="1">
    <source>
        <dbReference type="SAM" id="MobiDB-lite"/>
    </source>
</evidence>
<dbReference type="Proteomes" id="UP000053257">
    <property type="component" value="Unassembled WGS sequence"/>
</dbReference>
<feature type="region of interest" description="Disordered" evidence="1">
    <location>
        <begin position="65"/>
        <end position="97"/>
    </location>
</feature>
<dbReference type="AlphaFoldDB" id="A0A0C3RRY1"/>
<evidence type="ECO:0000313" key="3">
    <source>
        <dbReference type="Proteomes" id="UP000053257"/>
    </source>
</evidence>
<organism evidence="2 3">
    <name type="scientific">Phlebiopsis gigantea (strain 11061_1 CR5-6)</name>
    <name type="common">White-rot fungus</name>
    <name type="synonym">Peniophora gigantea</name>
    <dbReference type="NCBI Taxonomy" id="745531"/>
    <lineage>
        <taxon>Eukaryota</taxon>
        <taxon>Fungi</taxon>
        <taxon>Dikarya</taxon>
        <taxon>Basidiomycota</taxon>
        <taxon>Agaricomycotina</taxon>
        <taxon>Agaricomycetes</taxon>
        <taxon>Polyporales</taxon>
        <taxon>Phanerochaetaceae</taxon>
        <taxon>Phlebiopsis</taxon>
    </lineage>
</organism>
<dbReference type="EMBL" id="KN840642">
    <property type="protein sequence ID" value="KIP02971.1"/>
    <property type="molecule type" value="Genomic_DNA"/>
</dbReference>
<feature type="compositionally biased region" description="Acidic residues" evidence="1">
    <location>
        <begin position="71"/>
        <end position="83"/>
    </location>
</feature>
<evidence type="ECO:0000313" key="2">
    <source>
        <dbReference type="EMBL" id="KIP02971.1"/>
    </source>
</evidence>
<dbReference type="HOGENOM" id="CLU_1310530_0_0_1"/>
<accession>A0A0C3RRY1</accession>
<feature type="compositionally biased region" description="Polar residues" evidence="1">
    <location>
        <begin position="17"/>
        <end position="28"/>
    </location>
</feature>
<dbReference type="OrthoDB" id="3269769at2759"/>
<reference evidence="2 3" key="1">
    <citation type="journal article" date="2014" name="PLoS Genet.">
        <title>Analysis of the Phlebiopsis gigantea genome, transcriptome and secretome provides insight into its pioneer colonization strategies of wood.</title>
        <authorList>
            <person name="Hori C."/>
            <person name="Ishida T."/>
            <person name="Igarashi K."/>
            <person name="Samejima M."/>
            <person name="Suzuki H."/>
            <person name="Master E."/>
            <person name="Ferreira P."/>
            <person name="Ruiz-Duenas F.J."/>
            <person name="Held B."/>
            <person name="Canessa P."/>
            <person name="Larrondo L.F."/>
            <person name="Schmoll M."/>
            <person name="Druzhinina I.S."/>
            <person name="Kubicek C.P."/>
            <person name="Gaskell J.A."/>
            <person name="Kersten P."/>
            <person name="St John F."/>
            <person name="Glasner J."/>
            <person name="Sabat G."/>
            <person name="Splinter BonDurant S."/>
            <person name="Syed K."/>
            <person name="Yadav J."/>
            <person name="Mgbeahuruike A.C."/>
            <person name="Kovalchuk A."/>
            <person name="Asiegbu F.O."/>
            <person name="Lackner G."/>
            <person name="Hoffmeister D."/>
            <person name="Rencoret J."/>
            <person name="Gutierrez A."/>
            <person name="Sun H."/>
            <person name="Lindquist E."/>
            <person name="Barry K."/>
            <person name="Riley R."/>
            <person name="Grigoriev I.V."/>
            <person name="Henrissat B."/>
            <person name="Kues U."/>
            <person name="Berka R.M."/>
            <person name="Martinez A.T."/>
            <person name="Covert S.F."/>
            <person name="Blanchette R.A."/>
            <person name="Cullen D."/>
        </authorList>
    </citation>
    <scope>NUCLEOTIDE SEQUENCE [LARGE SCALE GENOMIC DNA]</scope>
    <source>
        <strain evidence="2 3">11061_1 CR5-6</strain>
    </source>
</reference>
<proteinExistence type="predicted"/>
<dbReference type="STRING" id="745531.A0A0C3RRY1"/>
<name>A0A0C3RRY1_PHLG1</name>